<sequence length="186" mass="20239">MDAATAGLLAAAVGVGGTLGSAWLVQRRADAIRREEWRYLERTRVADLSAQRRSGVVEARRAAYIAFNAAARHYLASLSDHVHALRLGTEAPQPTFDVIDAARAEYRQWYAEAQMIVPDEVLTQVRAVNTGIGSVYGVLVRLTHGTAREGEDITAAQSRIKESWRALSLMRAAMRADLGVTAPSHG</sequence>
<protein>
    <recommendedName>
        <fullName evidence="3">Secreted protein</fullName>
    </recommendedName>
</protein>
<reference evidence="1 2" key="1">
    <citation type="submission" date="2022-10" db="EMBL/GenBank/DDBJ databases">
        <authorList>
            <person name="Xie J."/>
            <person name="Shen N."/>
        </authorList>
    </citation>
    <scope>NUCLEOTIDE SEQUENCE [LARGE SCALE GENOMIC DNA]</scope>
    <source>
        <strain evidence="1 2">DSM 41681</strain>
    </source>
</reference>
<gene>
    <name evidence="1" type="ORF">OKJ48_27130</name>
</gene>
<evidence type="ECO:0000313" key="1">
    <source>
        <dbReference type="EMBL" id="MEB3963883.1"/>
    </source>
</evidence>
<keyword evidence="2" id="KW-1185">Reference proteome</keyword>
<name>A0ABU6CGN9_9ACTN</name>
<comment type="caution">
    <text evidence="1">The sequence shown here is derived from an EMBL/GenBank/DDBJ whole genome shotgun (WGS) entry which is preliminary data.</text>
</comment>
<dbReference type="RefSeq" id="WP_324771606.1">
    <property type="nucleotide sequence ID" value="NZ_BAAATS010000005.1"/>
</dbReference>
<organism evidence="1 2">
    <name type="scientific">Streptomyces kunmingensis</name>
    <dbReference type="NCBI Taxonomy" id="68225"/>
    <lineage>
        <taxon>Bacteria</taxon>
        <taxon>Bacillati</taxon>
        <taxon>Actinomycetota</taxon>
        <taxon>Actinomycetes</taxon>
        <taxon>Kitasatosporales</taxon>
        <taxon>Streptomycetaceae</taxon>
        <taxon>Streptomyces</taxon>
    </lineage>
</organism>
<dbReference type="EMBL" id="JAOZYB010000296">
    <property type="protein sequence ID" value="MEB3963883.1"/>
    <property type="molecule type" value="Genomic_DNA"/>
</dbReference>
<dbReference type="Proteomes" id="UP001352223">
    <property type="component" value="Unassembled WGS sequence"/>
</dbReference>
<proteinExistence type="predicted"/>
<evidence type="ECO:0000313" key="2">
    <source>
        <dbReference type="Proteomes" id="UP001352223"/>
    </source>
</evidence>
<accession>A0ABU6CGN9</accession>
<evidence type="ECO:0008006" key="3">
    <source>
        <dbReference type="Google" id="ProtNLM"/>
    </source>
</evidence>